<sequence length="132" mass="14490">MVPLAIIDFLIDCSGLCEEKAVGLCGAEVKGNGACLLGVPFVEDDEGFWRLKCDGVQSGHVLTLESHSSVDLHLGIALSSQPGELKSHVIVFVNNLNREEREKVKSPAVHRIAYLICKSCPKLWHFHHSGMR</sequence>
<dbReference type="AlphaFoldDB" id="A0A665WVQ0"/>
<organism evidence="1 2">
    <name type="scientific">Echeneis naucrates</name>
    <name type="common">Live sharksucker</name>
    <dbReference type="NCBI Taxonomy" id="173247"/>
    <lineage>
        <taxon>Eukaryota</taxon>
        <taxon>Metazoa</taxon>
        <taxon>Chordata</taxon>
        <taxon>Craniata</taxon>
        <taxon>Vertebrata</taxon>
        <taxon>Euteleostomi</taxon>
        <taxon>Actinopterygii</taxon>
        <taxon>Neopterygii</taxon>
        <taxon>Teleostei</taxon>
        <taxon>Neoteleostei</taxon>
        <taxon>Acanthomorphata</taxon>
        <taxon>Carangaria</taxon>
        <taxon>Carangiformes</taxon>
        <taxon>Echeneidae</taxon>
        <taxon>Echeneis</taxon>
    </lineage>
</organism>
<keyword evidence="2" id="KW-1185">Reference proteome</keyword>
<reference evidence="1" key="1">
    <citation type="submission" date="2021-04" db="EMBL/GenBank/DDBJ databases">
        <authorList>
            <consortium name="Wellcome Sanger Institute Data Sharing"/>
        </authorList>
    </citation>
    <scope>NUCLEOTIDE SEQUENCE [LARGE SCALE GENOMIC DNA]</scope>
</reference>
<protein>
    <submittedName>
        <fullName evidence="1">Uncharacterized protein</fullName>
    </submittedName>
</protein>
<accession>A0A665WVQ0</accession>
<reference evidence="1" key="3">
    <citation type="submission" date="2025-09" db="UniProtKB">
        <authorList>
            <consortium name="Ensembl"/>
        </authorList>
    </citation>
    <scope>IDENTIFICATION</scope>
</reference>
<dbReference type="InParanoid" id="A0A665WVQ0"/>
<evidence type="ECO:0000313" key="1">
    <source>
        <dbReference type="Ensembl" id="ENSENLP00000048098.1"/>
    </source>
</evidence>
<reference evidence="1" key="2">
    <citation type="submission" date="2025-08" db="UniProtKB">
        <authorList>
            <consortium name="Ensembl"/>
        </authorList>
    </citation>
    <scope>IDENTIFICATION</scope>
</reference>
<name>A0A665WVQ0_ECHNA</name>
<proteinExistence type="predicted"/>
<dbReference type="Ensembl" id="ENSENLT00000049245.1">
    <property type="protein sequence ID" value="ENSENLP00000048098.1"/>
    <property type="gene ID" value="ENSENLG00000020286.1"/>
</dbReference>
<dbReference type="Proteomes" id="UP000472264">
    <property type="component" value="Chromosome 15"/>
</dbReference>
<evidence type="ECO:0000313" key="2">
    <source>
        <dbReference type="Proteomes" id="UP000472264"/>
    </source>
</evidence>
<dbReference type="OMA" id="HSAMDFH"/>